<evidence type="ECO:0000313" key="3">
    <source>
        <dbReference type="Proteomes" id="UP000030130"/>
    </source>
</evidence>
<dbReference type="InterPro" id="IPR032274">
    <property type="entry name" value="DUF4835"/>
</dbReference>
<evidence type="ECO:0008006" key="4">
    <source>
        <dbReference type="Google" id="ProtNLM"/>
    </source>
</evidence>
<comment type="caution">
    <text evidence="2">The sequence shown here is derived from an EMBL/GenBank/DDBJ whole genome shotgun (WGS) entry which is preliminary data.</text>
</comment>
<evidence type="ECO:0000256" key="1">
    <source>
        <dbReference type="SAM" id="SignalP"/>
    </source>
</evidence>
<dbReference type="RefSeq" id="WP_039420890.1">
    <property type="nucleotide sequence ID" value="NZ_CALUCC010000126.1"/>
</dbReference>
<dbReference type="Proteomes" id="UP000030130">
    <property type="component" value="Unassembled WGS sequence"/>
</dbReference>
<gene>
    <name evidence="2" type="ORF">HR08_05145</name>
</gene>
<reference evidence="2 3" key="1">
    <citation type="submission" date="2014-08" db="EMBL/GenBank/DDBJ databases">
        <title>Porphyromonas gulae strain:COT-052_OH1451 Genome sequencing.</title>
        <authorList>
            <person name="Wallis C."/>
            <person name="Deusch O."/>
            <person name="O'Flynn C."/>
            <person name="Davis I."/>
            <person name="Jospin G."/>
            <person name="Darling A.E."/>
            <person name="Coil D.A."/>
            <person name="Alexiev A."/>
            <person name="Horsfall A."/>
            <person name="Kirkwood N."/>
            <person name="Harris S."/>
            <person name="Eisen J.A."/>
        </authorList>
    </citation>
    <scope>NUCLEOTIDE SEQUENCE [LARGE SCALE GENOMIC DNA]</scope>
    <source>
        <strain evidence="3">COT-052 OH1451</strain>
    </source>
</reference>
<protein>
    <recommendedName>
        <fullName evidence="4">DUF4835 domain-containing protein</fullName>
    </recommendedName>
</protein>
<accession>A0A0A2EEE3</accession>
<dbReference type="AlphaFoldDB" id="A0A0A2EEE3"/>
<sequence>MRMRLWWGLWICLFFCTASAVSQELNAKVTINSERLGSNANAETFKTLERQLTDLLNLTRWTTATFSFAERIDCTFSINLTEVKDESQYKAELFVTSRRPVYNSSYFSPQLIWRDQELNFEYNQFDPIEYNETDLQSNLVASVVFYAYFILAMDFDSFSPLGGNSARSMMRQIVARAQAKQDWSGWKAFESTKNRYALAEAMNDAELETLRRFWYDYHRRALDEMVGNPNRGRTTVLELLPQLEAVYKVRPMSPLLSIFAAVKLDEIVNILSKANASEKQDAYKILNKVFPTEGNKLNPLKK</sequence>
<dbReference type="eggNOG" id="ENOG502Z7MQ">
    <property type="taxonomic scope" value="Bacteria"/>
</dbReference>
<feature type="chain" id="PRO_5001986879" description="DUF4835 domain-containing protein" evidence="1">
    <location>
        <begin position="21"/>
        <end position="302"/>
    </location>
</feature>
<evidence type="ECO:0000313" key="2">
    <source>
        <dbReference type="EMBL" id="KGN85759.1"/>
    </source>
</evidence>
<dbReference type="EMBL" id="JRAI01000048">
    <property type="protein sequence ID" value="KGN85759.1"/>
    <property type="molecule type" value="Genomic_DNA"/>
</dbReference>
<organism evidence="2 3">
    <name type="scientific">Porphyromonas gulae</name>
    <dbReference type="NCBI Taxonomy" id="111105"/>
    <lineage>
        <taxon>Bacteria</taxon>
        <taxon>Pseudomonadati</taxon>
        <taxon>Bacteroidota</taxon>
        <taxon>Bacteroidia</taxon>
        <taxon>Bacteroidales</taxon>
        <taxon>Porphyromonadaceae</taxon>
        <taxon>Porphyromonas</taxon>
    </lineage>
</organism>
<dbReference type="Pfam" id="PF16119">
    <property type="entry name" value="DUF4835"/>
    <property type="match status" value="1"/>
</dbReference>
<name>A0A0A2EEE3_9PORP</name>
<dbReference type="STRING" id="111105.HR09_01810"/>
<feature type="signal peptide" evidence="1">
    <location>
        <begin position="1"/>
        <end position="20"/>
    </location>
</feature>
<keyword evidence="1" id="KW-0732">Signal</keyword>
<proteinExistence type="predicted"/>
<dbReference type="PATRIC" id="fig|111105.18.peg.541"/>
<dbReference type="OrthoDB" id="9773381at2"/>